<evidence type="ECO:0000313" key="2">
    <source>
        <dbReference type="EMBL" id="KAL1606141.1"/>
    </source>
</evidence>
<dbReference type="Pfam" id="PF06985">
    <property type="entry name" value="HET"/>
    <property type="match status" value="1"/>
</dbReference>
<protein>
    <recommendedName>
        <fullName evidence="1">Heterokaryon incompatibility domain-containing protein</fullName>
    </recommendedName>
</protein>
<sequence>MERNENVVGYVWIQDTLYHYRMLMFPIVDAICIDQSNVGEREAQVAKMEQIYDESSKVLVYLGPDIVSKTQRFPTYKTLYDLTDASSILSPFPRLHPLHDNPPDLHQLLRRKYFSRIWVVQELILSEKIVFTVGDTEYRADPRVMSKLNNFAWEKTAAPWVRHIASKGFPKDRVKGFDSLIKLTANCKASDPRDLLFGTRGLLDNDTEKDSFPTNYSLSFQQFYIGIHAHWLLNVKDWSVLLTAGILAKASNSSTPSWVPDISTPDLWPMDFAGHLREHNLLLSLEDIERSRDNAKKTFYRINMPRSRGDELLLTPLNGLIQHDTGALSLTAIFVLRFERVPRLVGHFGKTNIYCLDSQDADASVDMTGLRLLLVSTLPLHDIVTLPLDYLYMSDSSATWNDKYGYHFMILRANITDDRPNDYQLVSSDVFMMEGSLYNLEQAASSPPEHDTKAIHLTASWIRKSVAELISDICTVRQRIRLHTSSEVLSIYKQHAPACWLRPPWHQIFPWIADEDVLRNVFATLSKYLCVNREQWNRIDGEDRFFRDAYLACVSSRNEQEVSDDKLIIKFNCEQWTRCGGLYIPLDFDHWSMTLTNFKARQPFYRQFVDRGRGGYRARGYGGRFPNYLNPLEAHQVELNGIRAHYAQLTWQWKWETSNTWQPCARNSQPRLEDFSKDHPRLWVTTPILGVARFLRKELDFTVRMLSSLRNSYSLDVDIDSVIEMINLGPQKEQEERIAAKDIGGIRIEGQQRRITLI</sequence>
<name>A0ABR3RNX8_9PLEO</name>
<dbReference type="InterPro" id="IPR010730">
    <property type="entry name" value="HET"/>
</dbReference>
<organism evidence="2 3">
    <name type="scientific">Paraconiothyrium brasiliense</name>
    <dbReference type="NCBI Taxonomy" id="300254"/>
    <lineage>
        <taxon>Eukaryota</taxon>
        <taxon>Fungi</taxon>
        <taxon>Dikarya</taxon>
        <taxon>Ascomycota</taxon>
        <taxon>Pezizomycotina</taxon>
        <taxon>Dothideomycetes</taxon>
        <taxon>Pleosporomycetidae</taxon>
        <taxon>Pleosporales</taxon>
        <taxon>Massarineae</taxon>
        <taxon>Didymosphaeriaceae</taxon>
        <taxon>Paraconiothyrium</taxon>
    </lineage>
</organism>
<proteinExistence type="predicted"/>
<evidence type="ECO:0000313" key="3">
    <source>
        <dbReference type="Proteomes" id="UP001521785"/>
    </source>
</evidence>
<dbReference type="PANTHER" id="PTHR24148">
    <property type="entry name" value="ANKYRIN REPEAT DOMAIN-CONTAINING PROTEIN 39 HOMOLOG-RELATED"/>
    <property type="match status" value="1"/>
</dbReference>
<dbReference type="EMBL" id="JAKJXO020000004">
    <property type="protein sequence ID" value="KAL1606141.1"/>
    <property type="molecule type" value="Genomic_DNA"/>
</dbReference>
<keyword evidence="3" id="KW-1185">Reference proteome</keyword>
<comment type="caution">
    <text evidence="2">The sequence shown here is derived from an EMBL/GenBank/DDBJ whole genome shotgun (WGS) entry which is preliminary data.</text>
</comment>
<dbReference type="Proteomes" id="UP001521785">
    <property type="component" value="Unassembled WGS sequence"/>
</dbReference>
<feature type="domain" description="Heterokaryon incompatibility" evidence="1">
    <location>
        <begin position="28"/>
        <end position="122"/>
    </location>
</feature>
<gene>
    <name evidence="2" type="ORF">SLS60_003542</name>
</gene>
<dbReference type="InterPro" id="IPR052895">
    <property type="entry name" value="HetReg/Transcr_Mod"/>
</dbReference>
<reference evidence="2 3" key="1">
    <citation type="submission" date="2024-02" db="EMBL/GenBank/DDBJ databases">
        <title>De novo assembly and annotation of 12 fungi associated with fruit tree decline syndrome in Ontario, Canada.</title>
        <authorList>
            <person name="Sulman M."/>
            <person name="Ellouze W."/>
            <person name="Ilyukhin E."/>
        </authorList>
    </citation>
    <scope>NUCLEOTIDE SEQUENCE [LARGE SCALE GENOMIC DNA]</scope>
    <source>
        <strain evidence="2 3">M42-189</strain>
    </source>
</reference>
<accession>A0ABR3RNX8</accession>
<dbReference type="PANTHER" id="PTHR24148:SF81">
    <property type="entry name" value="HETEROKARYON INCOMPATIBILITY DOMAIN-CONTAINING PROTEIN"/>
    <property type="match status" value="1"/>
</dbReference>
<evidence type="ECO:0000259" key="1">
    <source>
        <dbReference type="Pfam" id="PF06985"/>
    </source>
</evidence>